<dbReference type="InterPro" id="IPR027417">
    <property type="entry name" value="P-loop_NTPase"/>
</dbReference>
<evidence type="ECO:0000256" key="7">
    <source>
        <dbReference type="SAM" id="MobiDB-lite"/>
    </source>
</evidence>
<dbReference type="SUPFAM" id="SSF52540">
    <property type="entry name" value="P-loop containing nucleoside triphosphate hydrolases"/>
    <property type="match status" value="1"/>
</dbReference>
<dbReference type="Proteomes" id="UP000033648">
    <property type="component" value="Unassembled WGS sequence"/>
</dbReference>
<dbReference type="InterPro" id="IPR036640">
    <property type="entry name" value="ABC1_TM_sf"/>
</dbReference>
<comment type="caution">
    <text evidence="11">The sequence shown here is derived from an EMBL/GenBank/DDBJ whole genome shotgun (WGS) entry which is preliminary data.</text>
</comment>
<evidence type="ECO:0000256" key="5">
    <source>
        <dbReference type="ARBA" id="ARBA00022989"/>
    </source>
</evidence>
<evidence type="ECO:0000256" key="8">
    <source>
        <dbReference type="SAM" id="Phobius"/>
    </source>
</evidence>
<gene>
    <name evidence="11" type="ORF">JF69_00360</name>
</gene>
<dbReference type="EMBL" id="JWME01000002">
    <property type="protein sequence ID" value="KJY52970.1"/>
    <property type="molecule type" value="Genomic_DNA"/>
</dbReference>
<evidence type="ECO:0000256" key="3">
    <source>
        <dbReference type="ARBA" id="ARBA00022741"/>
    </source>
</evidence>
<dbReference type="Pfam" id="PF00664">
    <property type="entry name" value="ABC_membrane"/>
    <property type="match status" value="1"/>
</dbReference>
<name>A0A0F4L2T8_9BIFI</name>
<dbReference type="GO" id="GO:0005524">
    <property type="term" value="F:ATP binding"/>
    <property type="evidence" value="ECO:0007669"/>
    <property type="project" value="UniProtKB-KW"/>
</dbReference>
<keyword evidence="3" id="KW-0547">Nucleotide-binding</keyword>
<evidence type="ECO:0000259" key="10">
    <source>
        <dbReference type="PROSITE" id="PS50929"/>
    </source>
</evidence>
<feature type="domain" description="ABC transmembrane type-1" evidence="10">
    <location>
        <begin position="16"/>
        <end position="240"/>
    </location>
</feature>
<evidence type="ECO:0000313" key="12">
    <source>
        <dbReference type="Proteomes" id="UP000033648"/>
    </source>
</evidence>
<dbReference type="InterPro" id="IPR017871">
    <property type="entry name" value="ABC_transporter-like_CS"/>
</dbReference>
<sequence length="626" mass="65733">MISKRLLHLPGARMGASLLLALLQTIGALAEVLLLPVAIAAVGRSLGLPVPHALAWVPGRPGPLAALIGVLILVRLLAQAVAKSVSARLADGMGKALSQALYLSVFDPNAQKDDLGVPAQTLARLSTEGVKSVVSYFTAYIPALVQTALMLVVTLIVLLPVSPLAAAIVVIGMVALPLVSKPTMGENIKVQLGQLRKYDKVGVHFEHALRGLNTLKIFGADQRQADDLAEESEGFRRITMGVLGGQLRSLIKADVVIYTSLILAVAATVLIGQDGPSRVVSCLVVALAGVRLFAPERQLVYMMHSGMVAIKQGKAIDDILQARQGGDEKSAAPGTTPESRKSTGSETAPEASLETSEEAIRESDLESASKQADQADMSGDDSLGISARDLTYTYPDGFQALTDLNFDLPAKGHVGLVGASGSGKSTLAGLLSGRLQGYAGELTIGGRQISDLSREDLVGLQTVVRGTDHLFTGTIRSNLDPAGLGYSDWELQDALDQVGLTGLVQSKGGLDAPIDPEGGNLSGGQRQRLSIARGLLRRSPVYIFDEATSAVDREHDATLAALMDALGKESLVLTITHRLAGVRNADSILFLQGGRLAESGGFRELLDAGGGFAAQWKEQAQYEDGE</sequence>
<dbReference type="InterPro" id="IPR039421">
    <property type="entry name" value="Type_1_exporter"/>
</dbReference>
<dbReference type="Gene3D" id="3.40.50.300">
    <property type="entry name" value="P-loop containing nucleotide triphosphate hydrolases"/>
    <property type="match status" value="1"/>
</dbReference>
<comment type="subcellular location">
    <subcellularLocation>
        <location evidence="1">Cell membrane</location>
        <topology evidence="1">Multi-pass membrane protein</topology>
    </subcellularLocation>
</comment>
<feature type="region of interest" description="Disordered" evidence="7">
    <location>
        <begin position="324"/>
        <end position="381"/>
    </location>
</feature>
<dbReference type="GO" id="GO:0034040">
    <property type="term" value="F:ATPase-coupled lipid transmembrane transporter activity"/>
    <property type="evidence" value="ECO:0007669"/>
    <property type="project" value="TreeGrafter"/>
</dbReference>
<dbReference type="GO" id="GO:0016887">
    <property type="term" value="F:ATP hydrolysis activity"/>
    <property type="evidence" value="ECO:0007669"/>
    <property type="project" value="InterPro"/>
</dbReference>
<keyword evidence="2 8" id="KW-0812">Transmembrane</keyword>
<dbReference type="PROSITE" id="PS50929">
    <property type="entry name" value="ABC_TM1F"/>
    <property type="match status" value="1"/>
</dbReference>
<keyword evidence="4" id="KW-0067">ATP-binding</keyword>
<evidence type="ECO:0000256" key="6">
    <source>
        <dbReference type="ARBA" id="ARBA00023136"/>
    </source>
</evidence>
<dbReference type="InterPro" id="IPR003593">
    <property type="entry name" value="AAA+_ATPase"/>
</dbReference>
<dbReference type="PANTHER" id="PTHR24221">
    <property type="entry name" value="ATP-BINDING CASSETTE SUB-FAMILY B"/>
    <property type="match status" value="1"/>
</dbReference>
<dbReference type="PANTHER" id="PTHR24221:SF261">
    <property type="entry name" value="GLUTATHIONE_L-CYSTEINE TRANSPORT SYSTEM ATP-BINDING_PERMEASE PROTEIN CYDD"/>
    <property type="match status" value="1"/>
</dbReference>
<evidence type="ECO:0000256" key="1">
    <source>
        <dbReference type="ARBA" id="ARBA00004651"/>
    </source>
</evidence>
<dbReference type="PATRIC" id="fig|1684.4.peg.38"/>
<dbReference type="SUPFAM" id="SSF90123">
    <property type="entry name" value="ABC transporter transmembrane region"/>
    <property type="match status" value="1"/>
</dbReference>
<dbReference type="InterPro" id="IPR011527">
    <property type="entry name" value="ABC1_TM_dom"/>
</dbReference>
<organism evidence="11 12">
    <name type="scientific">Bifidobacterium asteroides</name>
    <dbReference type="NCBI Taxonomy" id="1684"/>
    <lineage>
        <taxon>Bacteria</taxon>
        <taxon>Bacillati</taxon>
        <taxon>Actinomycetota</taxon>
        <taxon>Actinomycetes</taxon>
        <taxon>Bifidobacteriales</taxon>
        <taxon>Bifidobacteriaceae</taxon>
        <taxon>Bifidobacterium</taxon>
    </lineage>
</organism>
<proteinExistence type="predicted"/>
<protein>
    <submittedName>
        <fullName evidence="11">ABC transporter</fullName>
    </submittedName>
</protein>
<reference evidence="11 12" key="1">
    <citation type="submission" date="2014-12" db="EMBL/GenBank/DDBJ databases">
        <title>Comparative genomics of the lactic acid bacteria isolated from the honey bee gut.</title>
        <authorList>
            <person name="Ellegaard K.M."/>
            <person name="Tamarit D."/>
            <person name="Javelind E."/>
            <person name="Olofsson T."/>
            <person name="Andersson S.G."/>
            <person name="Vasquez A."/>
        </authorList>
    </citation>
    <scope>NUCLEOTIDE SEQUENCE [LARGE SCALE GENOMIC DNA]</scope>
    <source>
        <strain evidence="11 12">Bin2</strain>
    </source>
</reference>
<evidence type="ECO:0000313" key="11">
    <source>
        <dbReference type="EMBL" id="KJY52970.1"/>
    </source>
</evidence>
<keyword evidence="5 8" id="KW-1133">Transmembrane helix</keyword>
<dbReference type="GO" id="GO:0005886">
    <property type="term" value="C:plasma membrane"/>
    <property type="evidence" value="ECO:0007669"/>
    <property type="project" value="UniProtKB-SubCell"/>
</dbReference>
<keyword evidence="6 8" id="KW-0472">Membrane</keyword>
<dbReference type="Pfam" id="PF00005">
    <property type="entry name" value="ABC_tran"/>
    <property type="match status" value="1"/>
</dbReference>
<dbReference type="Gene3D" id="1.20.1560.10">
    <property type="entry name" value="ABC transporter type 1, transmembrane domain"/>
    <property type="match status" value="1"/>
</dbReference>
<dbReference type="SMART" id="SM00382">
    <property type="entry name" value="AAA"/>
    <property type="match status" value="1"/>
</dbReference>
<dbReference type="OrthoDB" id="9806127at2"/>
<dbReference type="AlphaFoldDB" id="A0A0F4L2T8"/>
<evidence type="ECO:0000259" key="9">
    <source>
        <dbReference type="PROSITE" id="PS50893"/>
    </source>
</evidence>
<dbReference type="PROSITE" id="PS00211">
    <property type="entry name" value="ABC_TRANSPORTER_1"/>
    <property type="match status" value="1"/>
</dbReference>
<dbReference type="InterPro" id="IPR003439">
    <property type="entry name" value="ABC_transporter-like_ATP-bd"/>
</dbReference>
<accession>A0A0F4L2T8</accession>
<evidence type="ECO:0000256" key="4">
    <source>
        <dbReference type="ARBA" id="ARBA00022840"/>
    </source>
</evidence>
<evidence type="ECO:0000256" key="2">
    <source>
        <dbReference type="ARBA" id="ARBA00022692"/>
    </source>
</evidence>
<feature type="domain" description="ABC transporter" evidence="9">
    <location>
        <begin position="385"/>
        <end position="618"/>
    </location>
</feature>
<dbReference type="PROSITE" id="PS50893">
    <property type="entry name" value="ABC_TRANSPORTER_2"/>
    <property type="match status" value="1"/>
</dbReference>
<feature type="transmembrane region" description="Helical" evidence="8">
    <location>
        <begin position="64"/>
        <end position="82"/>
    </location>
</feature>
<dbReference type="GO" id="GO:0140359">
    <property type="term" value="F:ABC-type transporter activity"/>
    <property type="evidence" value="ECO:0007669"/>
    <property type="project" value="InterPro"/>
</dbReference>